<gene>
    <name evidence="1" type="ORF">RhiirA4_488520</name>
</gene>
<evidence type="ECO:0000313" key="1">
    <source>
        <dbReference type="EMBL" id="PKY62287.1"/>
    </source>
</evidence>
<sequence length="76" mass="8980">MLFLIFKDFWMPKAVLLQLTSLGLRSIHYKLILFYFISTRVDARLLDEPGLKVCRRQTLRRTWTLKDARVLGEPGL</sequence>
<keyword evidence="2" id="KW-1185">Reference proteome</keyword>
<organism evidence="1 2">
    <name type="scientific">Rhizophagus irregularis</name>
    <dbReference type="NCBI Taxonomy" id="588596"/>
    <lineage>
        <taxon>Eukaryota</taxon>
        <taxon>Fungi</taxon>
        <taxon>Fungi incertae sedis</taxon>
        <taxon>Mucoromycota</taxon>
        <taxon>Glomeromycotina</taxon>
        <taxon>Glomeromycetes</taxon>
        <taxon>Glomerales</taxon>
        <taxon>Glomeraceae</taxon>
        <taxon>Rhizophagus</taxon>
    </lineage>
</organism>
<dbReference type="Proteomes" id="UP000234323">
    <property type="component" value="Unassembled WGS sequence"/>
</dbReference>
<name>A0A2I1HTU9_9GLOM</name>
<dbReference type="AlphaFoldDB" id="A0A2I1HTU9"/>
<accession>A0A2I1HTU9</accession>
<proteinExistence type="predicted"/>
<reference evidence="1 2" key="1">
    <citation type="submission" date="2015-10" db="EMBL/GenBank/DDBJ databases">
        <title>Genome analyses suggest a sexual origin of heterokaryosis in a supposedly ancient asexual fungus.</title>
        <authorList>
            <person name="Ropars J."/>
            <person name="Sedzielewska K."/>
            <person name="Noel J."/>
            <person name="Charron P."/>
            <person name="Farinelli L."/>
            <person name="Marton T."/>
            <person name="Kruger M."/>
            <person name="Pelin A."/>
            <person name="Brachmann A."/>
            <person name="Corradi N."/>
        </authorList>
    </citation>
    <scope>NUCLEOTIDE SEQUENCE [LARGE SCALE GENOMIC DNA]</scope>
    <source>
        <strain evidence="1 2">A4</strain>
    </source>
</reference>
<comment type="caution">
    <text evidence="1">The sequence shown here is derived from an EMBL/GenBank/DDBJ whole genome shotgun (WGS) entry which is preliminary data.</text>
</comment>
<evidence type="ECO:0000313" key="2">
    <source>
        <dbReference type="Proteomes" id="UP000234323"/>
    </source>
</evidence>
<dbReference type="EMBL" id="LLXI01006814">
    <property type="protein sequence ID" value="PKY62287.1"/>
    <property type="molecule type" value="Genomic_DNA"/>
</dbReference>
<protein>
    <submittedName>
        <fullName evidence="1">Uncharacterized protein</fullName>
    </submittedName>
</protein>